<dbReference type="EMBL" id="CM003103">
    <property type="protein sequence ID" value="KUI70765.1"/>
    <property type="molecule type" value="Genomic_DNA"/>
</dbReference>
<protein>
    <submittedName>
        <fullName evidence="1">Uncharacterized protein</fullName>
    </submittedName>
</protein>
<sequence length="63" mass="6738">MTGEVGVVEEAVVQVDLMLETSQPSCPSGETVERQVTEDMLHAASGSDGKNSEWSNVEMILLS</sequence>
<accession>A0A194W3Z0</accession>
<dbReference type="AlphaFoldDB" id="A0A194W3Z0"/>
<keyword evidence="2" id="KW-1185">Reference proteome</keyword>
<name>A0A194W3Z0_CYTMA</name>
<reference evidence="1" key="1">
    <citation type="submission" date="2014-12" db="EMBL/GenBank/DDBJ databases">
        <title>Genome Sequence of Valsa Canker Pathogens Uncovers a Specific Adaption of Colonization on Woody Bark.</title>
        <authorList>
            <person name="Yin Z."/>
            <person name="Liu H."/>
            <person name="Gao X."/>
            <person name="Li Z."/>
            <person name="Song N."/>
            <person name="Ke X."/>
            <person name="Dai Q."/>
            <person name="Wu Y."/>
            <person name="Sun Y."/>
            <person name="Xu J.-R."/>
            <person name="Kang Z.K."/>
            <person name="Wang L."/>
            <person name="Huang L."/>
        </authorList>
    </citation>
    <scope>NUCLEOTIDE SEQUENCE [LARGE SCALE GENOMIC DNA]</scope>
    <source>
        <strain evidence="1">03-8</strain>
    </source>
</reference>
<dbReference type="Proteomes" id="UP000078559">
    <property type="component" value="Chromosome 6"/>
</dbReference>
<proteinExistence type="predicted"/>
<gene>
    <name evidence="1" type="ORF">VM1G_11677</name>
</gene>
<organism evidence="1 2">
    <name type="scientific">Cytospora mali</name>
    <name type="common">Apple Valsa canker fungus</name>
    <name type="synonym">Valsa mali</name>
    <dbReference type="NCBI Taxonomy" id="578113"/>
    <lineage>
        <taxon>Eukaryota</taxon>
        <taxon>Fungi</taxon>
        <taxon>Dikarya</taxon>
        <taxon>Ascomycota</taxon>
        <taxon>Pezizomycotina</taxon>
        <taxon>Sordariomycetes</taxon>
        <taxon>Sordariomycetidae</taxon>
        <taxon>Diaporthales</taxon>
        <taxon>Cytosporaceae</taxon>
        <taxon>Cytospora</taxon>
    </lineage>
</organism>
<evidence type="ECO:0000313" key="1">
    <source>
        <dbReference type="EMBL" id="KUI70765.1"/>
    </source>
</evidence>
<evidence type="ECO:0000313" key="2">
    <source>
        <dbReference type="Proteomes" id="UP000078559"/>
    </source>
</evidence>